<dbReference type="EMBL" id="FUXI01000001">
    <property type="protein sequence ID" value="SJZ38091.1"/>
    <property type="molecule type" value="Genomic_DNA"/>
</dbReference>
<dbReference type="InterPro" id="IPR056798">
    <property type="entry name" value="ADH_Fe_C"/>
</dbReference>
<dbReference type="Gene3D" id="1.20.1090.10">
    <property type="entry name" value="Dehydroquinate synthase-like - alpha domain"/>
    <property type="match status" value="1"/>
</dbReference>
<feature type="domain" description="Alcohol dehydrogenase iron-type/glycerol dehydrogenase GldA" evidence="2">
    <location>
        <begin position="18"/>
        <end position="155"/>
    </location>
</feature>
<feature type="domain" description="Fe-containing alcohol dehydrogenase-like C-terminal" evidence="3">
    <location>
        <begin position="167"/>
        <end position="372"/>
    </location>
</feature>
<dbReference type="PANTHER" id="PTHR11496">
    <property type="entry name" value="ALCOHOL DEHYDROGENASE"/>
    <property type="match status" value="1"/>
</dbReference>
<dbReference type="GO" id="GO:0046872">
    <property type="term" value="F:metal ion binding"/>
    <property type="evidence" value="ECO:0007669"/>
    <property type="project" value="InterPro"/>
</dbReference>
<dbReference type="CDD" id="cd08180">
    <property type="entry name" value="PDD"/>
    <property type="match status" value="1"/>
</dbReference>
<dbReference type="FunFam" id="1.20.1090.10:FF:000001">
    <property type="entry name" value="Aldehyde-alcohol dehydrogenase"/>
    <property type="match status" value="1"/>
</dbReference>
<dbReference type="STRING" id="263852.SAMN02745116_00115"/>
<dbReference type="InterPro" id="IPR039697">
    <property type="entry name" value="Alcohol_dehydrogenase_Fe"/>
</dbReference>
<keyword evidence="1" id="KW-0560">Oxidoreductase</keyword>
<evidence type="ECO:0000313" key="4">
    <source>
        <dbReference type="EMBL" id="SJZ38091.1"/>
    </source>
</evidence>
<evidence type="ECO:0000259" key="3">
    <source>
        <dbReference type="Pfam" id="PF25137"/>
    </source>
</evidence>
<gene>
    <name evidence="4" type="ORF">SAMN02745116_00115</name>
</gene>
<dbReference type="FunFam" id="3.40.50.1970:FF:000003">
    <property type="entry name" value="Alcohol dehydrogenase, iron-containing"/>
    <property type="match status" value="1"/>
</dbReference>
<dbReference type="Pfam" id="PF25137">
    <property type="entry name" value="ADH_Fe_C"/>
    <property type="match status" value="1"/>
</dbReference>
<protein>
    <submittedName>
        <fullName evidence="4">Alcohol dehydrogenase, class IV</fullName>
    </submittedName>
</protein>
<dbReference type="GO" id="GO:0004022">
    <property type="term" value="F:alcohol dehydrogenase (NAD+) activity"/>
    <property type="evidence" value="ECO:0007669"/>
    <property type="project" value="TreeGrafter"/>
</dbReference>
<reference evidence="5" key="1">
    <citation type="submission" date="2017-02" db="EMBL/GenBank/DDBJ databases">
        <authorList>
            <person name="Varghese N."/>
            <person name="Submissions S."/>
        </authorList>
    </citation>
    <scope>NUCLEOTIDE SEQUENCE [LARGE SCALE GENOMIC DNA]</scope>
    <source>
        <strain evidence="5">ATCC BAA-1030</strain>
    </source>
</reference>
<dbReference type="SUPFAM" id="SSF56796">
    <property type="entry name" value="Dehydroquinate synthase-like"/>
    <property type="match status" value="1"/>
</dbReference>
<organism evidence="4 5">
    <name type="scientific">Pilibacter termitis</name>
    <dbReference type="NCBI Taxonomy" id="263852"/>
    <lineage>
        <taxon>Bacteria</taxon>
        <taxon>Bacillati</taxon>
        <taxon>Bacillota</taxon>
        <taxon>Bacilli</taxon>
        <taxon>Lactobacillales</taxon>
        <taxon>Enterococcaceae</taxon>
        <taxon>Pilibacter</taxon>
    </lineage>
</organism>
<dbReference type="Proteomes" id="UP000190328">
    <property type="component" value="Unassembled WGS sequence"/>
</dbReference>
<accession>A0A1T4K6P6</accession>
<dbReference type="AlphaFoldDB" id="A0A1T4K6P6"/>
<proteinExistence type="predicted"/>
<dbReference type="PROSITE" id="PS00913">
    <property type="entry name" value="ADH_IRON_1"/>
    <property type="match status" value="1"/>
</dbReference>
<name>A0A1T4K6P6_9ENTE</name>
<dbReference type="OrthoDB" id="9815791at2"/>
<keyword evidence="5" id="KW-1185">Reference proteome</keyword>
<evidence type="ECO:0000259" key="2">
    <source>
        <dbReference type="Pfam" id="PF00465"/>
    </source>
</evidence>
<dbReference type="InterPro" id="IPR001670">
    <property type="entry name" value="ADH_Fe/GldA"/>
</dbReference>
<dbReference type="Gene3D" id="3.40.50.1970">
    <property type="match status" value="1"/>
</dbReference>
<sequence>METLEMKTKIINGSISCLSELPEEKIFVVSDPFLLETPIFSQLQAALASKQVKIFSNIQPDPPIEQVMEGIEEMKAFAPEAIVAIGGGSAIDAAKGMKFFYNKLEENAKIFFVAIPTTSGTGSEVTSFAVITNKDTGTKYPLVTDEILPELAILDVELVKTVPPKITADTGMDVLTHVLEAYVSTGHNDFSDAYAEKVVQLVFEYLPRAYKNGEDTEAREKMHIASTLAGIAFNQAGLGLNHGIAHAAGARFHVPHGRMNAILMPEIVAFNAELEQNVNNECITAARYANLARLIGCSSASSRAGVNYFIRAIKKLRATLDMPSTLQEWGLKKQDVLKEIQIVAENALKDPTTATNPRKPSEDDVVKILEKVL</sequence>
<dbReference type="RefSeq" id="WP_078806086.1">
    <property type="nucleotide sequence ID" value="NZ_FUXI01000001.1"/>
</dbReference>
<dbReference type="InterPro" id="IPR018211">
    <property type="entry name" value="ADH_Fe_CS"/>
</dbReference>
<evidence type="ECO:0000313" key="5">
    <source>
        <dbReference type="Proteomes" id="UP000190328"/>
    </source>
</evidence>
<dbReference type="PANTHER" id="PTHR11496:SF83">
    <property type="entry name" value="HYDROXYACID-OXOACID TRANSHYDROGENASE, MITOCHONDRIAL"/>
    <property type="match status" value="1"/>
</dbReference>
<dbReference type="Pfam" id="PF00465">
    <property type="entry name" value="Fe-ADH"/>
    <property type="match status" value="1"/>
</dbReference>
<evidence type="ECO:0000256" key="1">
    <source>
        <dbReference type="ARBA" id="ARBA00023002"/>
    </source>
</evidence>